<dbReference type="Proteomes" id="UP001489719">
    <property type="component" value="Unassembled WGS sequence"/>
</dbReference>
<keyword evidence="2" id="KW-1185">Reference proteome</keyword>
<comment type="caution">
    <text evidence="1">The sequence shown here is derived from an EMBL/GenBank/DDBJ whole genome shotgun (WGS) entry which is preliminary data.</text>
</comment>
<organism evidence="1 2">
    <name type="scientific">Lipomyces orientalis</name>
    <dbReference type="NCBI Taxonomy" id="1233043"/>
    <lineage>
        <taxon>Eukaryota</taxon>
        <taxon>Fungi</taxon>
        <taxon>Dikarya</taxon>
        <taxon>Ascomycota</taxon>
        <taxon>Saccharomycotina</taxon>
        <taxon>Lipomycetes</taxon>
        <taxon>Lipomycetales</taxon>
        <taxon>Lipomycetaceae</taxon>
        <taxon>Lipomyces</taxon>
    </lineage>
</organism>
<name>A0ACC3TWA2_9ASCO</name>
<reference evidence="2" key="1">
    <citation type="journal article" date="2024" name="Front. Bioeng. Biotechnol.">
        <title>Genome-scale model development and genomic sequencing of the oleaginous clade Lipomyces.</title>
        <authorList>
            <person name="Czajka J.J."/>
            <person name="Han Y."/>
            <person name="Kim J."/>
            <person name="Mondo S.J."/>
            <person name="Hofstad B.A."/>
            <person name="Robles A."/>
            <person name="Haridas S."/>
            <person name="Riley R."/>
            <person name="LaButti K."/>
            <person name="Pangilinan J."/>
            <person name="Andreopoulos W."/>
            <person name="Lipzen A."/>
            <person name="Yan J."/>
            <person name="Wang M."/>
            <person name="Ng V."/>
            <person name="Grigoriev I.V."/>
            <person name="Spatafora J.W."/>
            <person name="Magnuson J.K."/>
            <person name="Baker S.E."/>
            <person name="Pomraning K.R."/>
        </authorList>
    </citation>
    <scope>NUCLEOTIDE SEQUENCE [LARGE SCALE GENOMIC DNA]</scope>
    <source>
        <strain evidence="2">CBS 10300</strain>
    </source>
</reference>
<protein>
    <submittedName>
        <fullName evidence="1">Uncharacterized protein</fullName>
    </submittedName>
</protein>
<proteinExistence type="predicted"/>
<accession>A0ACC3TWA2</accession>
<evidence type="ECO:0000313" key="1">
    <source>
        <dbReference type="EMBL" id="KAK9325535.1"/>
    </source>
</evidence>
<dbReference type="EMBL" id="MU970040">
    <property type="protein sequence ID" value="KAK9325535.1"/>
    <property type="molecule type" value="Genomic_DNA"/>
</dbReference>
<gene>
    <name evidence="1" type="ORF">V1517DRAFT_179692</name>
</gene>
<sequence>MVKLETKTPAKSVRRQPVQALYQEQIIPPPPKQPNFLSTKSSVEPNKRGQRLNDNASPTSFRNHGAALRHPDTGSSTSSDRSTSTCSTNSPLKAKAAQHRSVSASATIPALSKLNLEEQTSKGPYSVLRAKTAIGNYKPVSYAIKPAVTALCTPKQQSLSLSTDKRQPLQAMSQNTLYQEIQPQPQPLAEKSTERVTPSIRNLVSHYIPSSVFNVKPVTSYEPIRIRPDSRDDVYDDRKLYSAVVDDEDDFVDDYDDEYDYAPAGSMSLPTDAPTASTEDPILAIDQLSMENRLQPSDTDDGKNTVIGVSAYPDTDTEISFISPEHVQEFGLEVTRGDANDADEHGCF</sequence>
<evidence type="ECO:0000313" key="2">
    <source>
        <dbReference type="Proteomes" id="UP001489719"/>
    </source>
</evidence>